<reference evidence="3 4" key="1">
    <citation type="journal article" date="2018" name="Sci. Rep.">
        <title>Genomic signatures of local adaptation to the degree of environmental predictability in rotifers.</title>
        <authorList>
            <person name="Franch-Gras L."/>
            <person name="Hahn C."/>
            <person name="Garcia-Roger E.M."/>
            <person name="Carmona M.J."/>
            <person name="Serra M."/>
            <person name="Gomez A."/>
        </authorList>
    </citation>
    <scope>NUCLEOTIDE SEQUENCE [LARGE SCALE GENOMIC DNA]</scope>
    <source>
        <strain evidence="3">HYR1</strain>
    </source>
</reference>
<evidence type="ECO:0000256" key="2">
    <source>
        <dbReference type="SAM" id="Phobius"/>
    </source>
</evidence>
<feature type="transmembrane region" description="Helical" evidence="2">
    <location>
        <begin position="213"/>
        <end position="237"/>
    </location>
</feature>
<evidence type="ECO:0000313" key="4">
    <source>
        <dbReference type="Proteomes" id="UP000276133"/>
    </source>
</evidence>
<dbReference type="EMBL" id="REGN01013473">
    <property type="protein sequence ID" value="RMZ93897.1"/>
    <property type="molecule type" value="Genomic_DNA"/>
</dbReference>
<gene>
    <name evidence="3" type="ORF">BpHYR1_017543</name>
</gene>
<name>A0A3M7P555_BRAPC</name>
<dbReference type="Proteomes" id="UP000276133">
    <property type="component" value="Unassembled WGS sequence"/>
</dbReference>
<feature type="compositionally biased region" description="Polar residues" evidence="1">
    <location>
        <begin position="185"/>
        <end position="197"/>
    </location>
</feature>
<comment type="caution">
    <text evidence="3">The sequence shown here is derived from an EMBL/GenBank/DDBJ whole genome shotgun (WGS) entry which is preliminary data.</text>
</comment>
<evidence type="ECO:0000256" key="1">
    <source>
        <dbReference type="SAM" id="MobiDB-lite"/>
    </source>
</evidence>
<feature type="non-terminal residue" evidence="3">
    <location>
        <position position="1"/>
    </location>
</feature>
<dbReference type="AlphaFoldDB" id="A0A3M7P555"/>
<organism evidence="3 4">
    <name type="scientific">Brachionus plicatilis</name>
    <name type="common">Marine rotifer</name>
    <name type="synonym">Brachionus muelleri</name>
    <dbReference type="NCBI Taxonomy" id="10195"/>
    <lineage>
        <taxon>Eukaryota</taxon>
        <taxon>Metazoa</taxon>
        <taxon>Spiralia</taxon>
        <taxon>Gnathifera</taxon>
        <taxon>Rotifera</taxon>
        <taxon>Eurotatoria</taxon>
        <taxon>Monogononta</taxon>
        <taxon>Pseudotrocha</taxon>
        <taxon>Ploima</taxon>
        <taxon>Brachionidae</taxon>
        <taxon>Brachionus</taxon>
    </lineage>
</organism>
<keyword evidence="2" id="KW-0812">Transmembrane</keyword>
<feature type="region of interest" description="Disordered" evidence="1">
    <location>
        <begin position="178"/>
        <end position="197"/>
    </location>
</feature>
<sequence length="239" mass="27710">ILFECGRDLSRFRYFIFFIGTKLDSTQLRQKIRTLELKLFKNINLQKDAISQAVKAQINRNDTDRLICFTLSIISYFELLIKKLNILAANFANETECLVKTEFDELNDLNTDEVTILDETSGQAALTKEVADDYNYDLESIKILKEEIEHLDVNLGRYNVRNESDDFLKRINQFDEEKQDMASGEQIQHNKPTKDLTTSDSKFKKIFHTNKRLCIFVISSIICLFIIGVVCGIIFGLKR</sequence>
<keyword evidence="2" id="KW-1133">Transmembrane helix</keyword>
<proteinExistence type="predicted"/>
<protein>
    <submittedName>
        <fullName evidence="3">Uncharacterized protein</fullName>
    </submittedName>
</protein>
<accession>A0A3M7P555</accession>
<keyword evidence="4" id="KW-1185">Reference proteome</keyword>
<dbReference type="OrthoDB" id="10638292at2759"/>
<evidence type="ECO:0000313" key="3">
    <source>
        <dbReference type="EMBL" id="RMZ93897.1"/>
    </source>
</evidence>
<keyword evidence="2" id="KW-0472">Membrane</keyword>